<accession>A0A3B0T9X3</accession>
<dbReference type="Pfam" id="PF02082">
    <property type="entry name" value="Rrf2"/>
    <property type="match status" value="1"/>
</dbReference>
<dbReference type="InterPro" id="IPR036388">
    <property type="entry name" value="WH-like_DNA-bd_sf"/>
</dbReference>
<organism evidence="1">
    <name type="scientific">hydrothermal vent metagenome</name>
    <dbReference type="NCBI Taxonomy" id="652676"/>
    <lineage>
        <taxon>unclassified sequences</taxon>
        <taxon>metagenomes</taxon>
        <taxon>ecological metagenomes</taxon>
    </lineage>
</organism>
<name>A0A3B0T9X3_9ZZZZ</name>
<dbReference type="EMBL" id="UOEL01000058">
    <property type="protein sequence ID" value="VAW11292.1"/>
    <property type="molecule type" value="Genomic_DNA"/>
</dbReference>
<dbReference type="GO" id="GO:0003700">
    <property type="term" value="F:DNA-binding transcription factor activity"/>
    <property type="evidence" value="ECO:0007669"/>
    <property type="project" value="TreeGrafter"/>
</dbReference>
<dbReference type="PROSITE" id="PS01332">
    <property type="entry name" value="HTH_RRF2_1"/>
    <property type="match status" value="1"/>
</dbReference>
<dbReference type="GO" id="GO:0005829">
    <property type="term" value="C:cytosol"/>
    <property type="evidence" value="ECO:0007669"/>
    <property type="project" value="TreeGrafter"/>
</dbReference>
<dbReference type="PANTHER" id="PTHR33221:SF15">
    <property type="entry name" value="HTH-TYPE TRANSCRIPTIONAL REGULATOR YWGB-RELATED"/>
    <property type="match status" value="1"/>
</dbReference>
<dbReference type="AlphaFoldDB" id="A0A3B0T9X3"/>
<dbReference type="InterPro" id="IPR030489">
    <property type="entry name" value="TR_Rrf2-type_CS"/>
</dbReference>
<dbReference type="Gene3D" id="1.10.10.10">
    <property type="entry name" value="Winged helix-like DNA-binding domain superfamily/Winged helix DNA-binding domain"/>
    <property type="match status" value="1"/>
</dbReference>
<gene>
    <name evidence="1" type="ORF">MNBD_BACTEROID03-264</name>
</gene>
<evidence type="ECO:0000313" key="1">
    <source>
        <dbReference type="EMBL" id="VAW11292.1"/>
    </source>
</evidence>
<dbReference type="InterPro" id="IPR036390">
    <property type="entry name" value="WH_DNA-bd_sf"/>
</dbReference>
<dbReference type="PANTHER" id="PTHR33221">
    <property type="entry name" value="WINGED HELIX-TURN-HELIX TRANSCRIPTIONAL REGULATOR, RRF2 FAMILY"/>
    <property type="match status" value="1"/>
</dbReference>
<proteinExistence type="predicted"/>
<reference evidence="1" key="1">
    <citation type="submission" date="2018-06" db="EMBL/GenBank/DDBJ databases">
        <authorList>
            <person name="Zhirakovskaya E."/>
        </authorList>
    </citation>
    <scope>NUCLEOTIDE SEQUENCE</scope>
</reference>
<evidence type="ECO:0008006" key="2">
    <source>
        <dbReference type="Google" id="ProtNLM"/>
    </source>
</evidence>
<protein>
    <recommendedName>
        <fullName evidence="2">Rrf2 family transcriptional regulator</fullName>
    </recommendedName>
</protein>
<dbReference type="SUPFAM" id="SSF46785">
    <property type="entry name" value="Winged helix' DNA-binding domain"/>
    <property type="match status" value="1"/>
</dbReference>
<sequence length="129" mass="14388">MHAGEPKKFNPKSIAEALDILAPFLAKTLQILSKRGLISSVKGRGGGFYLTKENKENSLLSVIDSIDGLRKFQDCMLELPVCGDENPCPVHHVVFPLRRQQIAQLTQKAISDLTEEVRKGDTHIFLNDF</sequence>
<dbReference type="PROSITE" id="PS51197">
    <property type="entry name" value="HTH_RRF2_2"/>
    <property type="match status" value="1"/>
</dbReference>
<dbReference type="InterPro" id="IPR000944">
    <property type="entry name" value="Tscrpt_reg_Rrf2"/>
</dbReference>